<name>K0SKJ4_THAOC</name>
<feature type="non-terminal residue" evidence="2">
    <location>
        <position position="229"/>
    </location>
</feature>
<feature type="region of interest" description="Disordered" evidence="1">
    <location>
        <begin position="96"/>
        <end position="203"/>
    </location>
</feature>
<keyword evidence="3" id="KW-1185">Reference proteome</keyword>
<evidence type="ECO:0000256" key="1">
    <source>
        <dbReference type="SAM" id="MobiDB-lite"/>
    </source>
</evidence>
<feature type="compositionally biased region" description="Low complexity" evidence="1">
    <location>
        <begin position="165"/>
        <end position="203"/>
    </location>
</feature>
<organism evidence="2 3">
    <name type="scientific">Thalassiosira oceanica</name>
    <name type="common">Marine diatom</name>
    <dbReference type="NCBI Taxonomy" id="159749"/>
    <lineage>
        <taxon>Eukaryota</taxon>
        <taxon>Sar</taxon>
        <taxon>Stramenopiles</taxon>
        <taxon>Ochrophyta</taxon>
        <taxon>Bacillariophyta</taxon>
        <taxon>Coscinodiscophyceae</taxon>
        <taxon>Thalassiosirophycidae</taxon>
        <taxon>Thalassiosirales</taxon>
        <taxon>Thalassiosiraceae</taxon>
        <taxon>Thalassiosira</taxon>
    </lineage>
</organism>
<evidence type="ECO:0000313" key="3">
    <source>
        <dbReference type="Proteomes" id="UP000266841"/>
    </source>
</evidence>
<comment type="caution">
    <text evidence="2">The sequence shown here is derived from an EMBL/GenBank/DDBJ whole genome shotgun (WGS) entry which is preliminary data.</text>
</comment>
<reference evidence="2 3" key="1">
    <citation type="journal article" date="2012" name="Genome Biol.">
        <title>Genome and low-iron response of an oceanic diatom adapted to chronic iron limitation.</title>
        <authorList>
            <person name="Lommer M."/>
            <person name="Specht M."/>
            <person name="Roy A.S."/>
            <person name="Kraemer L."/>
            <person name="Andreson R."/>
            <person name="Gutowska M.A."/>
            <person name="Wolf J."/>
            <person name="Bergner S.V."/>
            <person name="Schilhabel M.B."/>
            <person name="Klostermeier U.C."/>
            <person name="Beiko R.G."/>
            <person name="Rosenstiel P."/>
            <person name="Hippler M."/>
            <person name="Laroche J."/>
        </authorList>
    </citation>
    <scope>NUCLEOTIDE SEQUENCE [LARGE SCALE GENOMIC DNA]</scope>
    <source>
        <strain evidence="2 3">CCMP1005</strain>
    </source>
</reference>
<dbReference type="Proteomes" id="UP000266841">
    <property type="component" value="Unassembled WGS sequence"/>
</dbReference>
<protein>
    <submittedName>
        <fullName evidence="2">Uncharacterized protein</fullName>
    </submittedName>
</protein>
<gene>
    <name evidence="2" type="ORF">THAOC_17999</name>
</gene>
<accession>K0SKJ4</accession>
<dbReference type="AlphaFoldDB" id="K0SKJ4"/>
<dbReference type="EMBL" id="AGNL01019901">
    <property type="protein sequence ID" value="EJK61501.1"/>
    <property type="molecule type" value="Genomic_DNA"/>
</dbReference>
<evidence type="ECO:0000313" key="2">
    <source>
        <dbReference type="EMBL" id="EJK61501.1"/>
    </source>
</evidence>
<sequence>MPRDGPPVAAACGCLSPVPLQHLKRDGGVDARQADAVVDQIPHRHVPLPPGGEGGPVGGHPLVQGEAAAGRVQVERHAGDSLGRGEEGRHRVLPPRARRGAVGVAPPKVDHPLPSVKDTERGPELAPGAEVVDELLPDPLPPRRDGAVNETGLPARAHAHLEVEGGTASSTTSAGRTSRTGRSPAAGSGSGSAVRNGSAAAAQRVGVGVGVEADAVAPADNVNVAASPK</sequence>
<proteinExistence type="predicted"/>